<proteinExistence type="predicted"/>
<dbReference type="Proteomes" id="UP000326582">
    <property type="component" value="Chromosome 3"/>
</dbReference>
<accession>A0ACD0WJI7</accession>
<evidence type="ECO:0000313" key="1">
    <source>
        <dbReference type="EMBL" id="QFZ27474.1"/>
    </source>
</evidence>
<keyword evidence="2" id="KW-1185">Reference proteome</keyword>
<reference evidence="2" key="1">
    <citation type="journal article" date="2019" name="MBio">
        <title>Comparative genomics for the elucidation of multidrug resistance (MDR) in Candida lusitaniae.</title>
        <authorList>
            <person name="Kannan A."/>
            <person name="Asner S.A."/>
            <person name="Trachsel E."/>
            <person name="Kelly S."/>
            <person name="Parker J."/>
            <person name="Sanglard D."/>
        </authorList>
    </citation>
    <scope>NUCLEOTIDE SEQUENCE [LARGE SCALE GENOMIC DNA]</scope>
    <source>
        <strain evidence="2">P1</strain>
    </source>
</reference>
<organism evidence="1 2">
    <name type="scientific">Clavispora lusitaniae</name>
    <name type="common">Candida lusitaniae</name>
    <dbReference type="NCBI Taxonomy" id="36911"/>
    <lineage>
        <taxon>Eukaryota</taxon>
        <taxon>Fungi</taxon>
        <taxon>Dikarya</taxon>
        <taxon>Ascomycota</taxon>
        <taxon>Saccharomycotina</taxon>
        <taxon>Pichiomycetes</taxon>
        <taxon>Metschnikowiaceae</taxon>
        <taxon>Clavispora</taxon>
    </lineage>
</organism>
<dbReference type="EMBL" id="CP038486">
    <property type="protein sequence ID" value="QFZ27474.1"/>
    <property type="molecule type" value="Genomic_DNA"/>
</dbReference>
<name>A0ACD0WJI7_CLALS</name>
<gene>
    <name evidence="1" type="ORF">EJF14_30445</name>
</gene>
<protein>
    <submittedName>
        <fullName evidence="1">Meiotic recombination protein</fullName>
    </submittedName>
</protein>
<evidence type="ECO:0000313" key="2">
    <source>
        <dbReference type="Proteomes" id="UP000326582"/>
    </source>
</evidence>
<sequence>MSSLSVYDIEVLVYTSDSFSMEADFSIPYCGAEKGLHLSLSTPELVRLISKWSGNYALTAKENQLSPPYFRCEKVAPGLWMALIVGGKYEILTLLNIACQTSWSVGAQNQLSPSSRAFYGKKYETVSNSELQEKLDQFLWPLKKLPPVAAKTCPLVSLDDIPRNTSSVEPASVPSPPHDASVTEVVKLSKSDVSTIIGSEGKRITHIRNVSQCHITVLPISSESLAMFSKFRSRDFPQTISLTGTPTQISHARALLRRALHESRRS</sequence>